<dbReference type="InterPro" id="IPR001810">
    <property type="entry name" value="F-box_dom"/>
</dbReference>
<dbReference type="HOGENOM" id="CLU_394915_0_0_1"/>
<dbReference type="SMART" id="SM00256">
    <property type="entry name" value="FBOX"/>
    <property type="match status" value="1"/>
</dbReference>
<accession>A5DET1</accession>
<evidence type="ECO:0000313" key="4">
    <source>
        <dbReference type="Proteomes" id="UP000001997"/>
    </source>
</evidence>
<dbReference type="Pfam" id="PF12937">
    <property type="entry name" value="F-box-like"/>
    <property type="match status" value="1"/>
</dbReference>
<gene>
    <name evidence="3" type="ORF">PGUG_01782</name>
</gene>
<dbReference type="PROSITE" id="PS50181">
    <property type="entry name" value="FBOX"/>
    <property type="match status" value="1"/>
</dbReference>
<dbReference type="EMBL" id="CH408156">
    <property type="protein sequence ID" value="EDK37684.2"/>
    <property type="molecule type" value="Genomic_DNA"/>
</dbReference>
<dbReference type="Gene3D" id="1.20.1280.50">
    <property type="match status" value="1"/>
</dbReference>
<name>A5DET1_PICGU</name>
<keyword evidence="4" id="KW-1185">Reference proteome</keyword>
<feature type="region of interest" description="Disordered" evidence="1">
    <location>
        <begin position="233"/>
        <end position="254"/>
    </location>
</feature>
<dbReference type="VEuPathDB" id="FungiDB:PGUG_01782"/>
<dbReference type="OrthoDB" id="5351126at2759"/>
<dbReference type="OMA" id="RDWKFKN"/>
<dbReference type="AlphaFoldDB" id="A5DET1"/>
<evidence type="ECO:0000313" key="3">
    <source>
        <dbReference type="EMBL" id="EDK37684.2"/>
    </source>
</evidence>
<reference evidence="3 4" key="1">
    <citation type="journal article" date="2009" name="Nature">
        <title>Evolution of pathogenicity and sexual reproduction in eight Candida genomes.</title>
        <authorList>
            <person name="Butler G."/>
            <person name="Rasmussen M.D."/>
            <person name="Lin M.F."/>
            <person name="Santos M.A."/>
            <person name="Sakthikumar S."/>
            <person name="Munro C.A."/>
            <person name="Rheinbay E."/>
            <person name="Grabherr M."/>
            <person name="Forche A."/>
            <person name="Reedy J.L."/>
            <person name="Agrafioti I."/>
            <person name="Arnaud M.B."/>
            <person name="Bates S."/>
            <person name="Brown A.J."/>
            <person name="Brunke S."/>
            <person name="Costanzo M.C."/>
            <person name="Fitzpatrick D.A."/>
            <person name="de Groot P.W."/>
            <person name="Harris D."/>
            <person name="Hoyer L.L."/>
            <person name="Hube B."/>
            <person name="Klis F.M."/>
            <person name="Kodira C."/>
            <person name="Lennard N."/>
            <person name="Logue M.E."/>
            <person name="Martin R."/>
            <person name="Neiman A.M."/>
            <person name="Nikolaou E."/>
            <person name="Quail M.A."/>
            <person name="Quinn J."/>
            <person name="Santos M.C."/>
            <person name="Schmitzberger F.F."/>
            <person name="Sherlock G."/>
            <person name="Shah P."/>
            <person name="Silverstein K.A."/>
            <person name="Skrzypek M.S."/>
            <person name="Soll D."/>
            <person name="Staggs R."/>
            <person name="Stansfield I."/>
            <person name="Stumpf M.P."/>
            <person name="Sudbery P.E."/>
            <person name="Srikantha T."/>
            <person name="Zeng Q."/>
            <person name="Berman J."/>
            <person name="Berriman M."/>
            <person name="Heitman J."/>
            <person name="Gow N.A."/>
            <person name="Lorenz M.C."/>
            <person name="Birren B.W."/>
            <person name="Kellis M."/>
            <person name="Cuomo C.A."/>
        </authorList>
    </citation>
    <scope>NUCLEOTIDE SEQUENCE [LARGE SCALE GENOMIC DNA]</scope>
    <source>
        <strain evidence="4">ATCC 6260 / CBS 566 / DSM 6381 / JCM 1539 / NBRC 10279 / NRRL Y-324</strain>
    </source>
</reference>
<dbReference type="RefSeq" id="XP_001486111.2">
    <property type="nucleotide sequence ID" value="XM_001486061.1"/>
</dbReference>
<dbReference type="GeneID" id="5127912"/>
<feature type="domain" description="F-box" evidence="2">
    <location>
        <begin position="92"/>
        <end position="137"/>
    </location>
</feature>
<dbReference type="STRING" id="294746.A5DET1"/>
<dbReference type="InParanoid" id="A5DET1"/>
<evidence type="ECO:0000259" key="2">
    <source>
        <dbReference type="PROSITE" id="PS50181"/>
    </source>
</evidence>
<dbReference type="InterPro" id="IPR036047">
    <property type="entry name" value="F-box-like_dom_sf"/>
</dbReference>
<feature type="compositionally biased region" description="Low complexity" evidence="1">
    <location>
        <begin position="233"/>
        <end position="249"/>
    </location>
</feature>
<dbReference type="Proteomes" id="UP000001997">
    <property type="component" value="Unassembled WGS sequence"/>
</dbReference>
<dbReference type="KEGG" id="pgu:PGUG_01782"/>
<evidence type="ECO:0000256" key="1">
    <source>
        <dbReference type="SAM" id="MobiDB-lite"/>
    </source>
</evidence>
<sequence>MLKSESIDFHSHLPPYRSLLSPNARYDYKTHSLIPISETELNAIHIGRGNSVKATSKIKMKYKSLLSDVSRKTSILSMRIGSTSTIPRSLPPCTFSSLPVEVIDRILSLLDFDDHKSCMLVNKQLYRLTKPHLYRRIRFTSPYRLAQFVTYLRYNPQVGTYVQGIDLSGLKPGVGDSNTEDVFAFFDLSDHEITAAEVLAGWRDWKFLKNPLYSLHSHSNLWKVSSNSVLSNSTKTVNSRRTSSSSSSNPGKFRKLSHSLKYFKPKKSSESSTRKRKIPPVSEVLELKGQGSHRQQHPRINKFLLEYATSRDIPVGYILHIVNLCPNLISLNLANISLSADYEITSPMVYKYRTVDLMSNYPKDLLSRVNDLMTMPETILAKFDSERPSDPESTFSLFSSASGAANIVKGPMDLVSHTLTSPPNRKYNSLLPPLPQNIFDVSYVKSGDGKVFLSDLNLKSINSNYLTRINEQEILSAISSRYATNCHRKSCRQYLNISSMVWLDLAKVRGFLIALLGSEVELLKSSCEDSENHISGSKKERYKRNLVIDLSNSGMYKVLHWAKVIDFSEPSGVNLAKKIVKGESLDSLEEYIERDRIRRGRIAENYLV</sequence>
<dbReference type="eggNOG" id="ENOG502R67H">
    <property type="taxonomic scope" value="Eukaryota"/>
</dbReference>
<organism evidence="3 4">
    <name type="scientific">Meyerozyma guilliermondii (strain ATCC 6260 / CBS 566 / DSM 6381 / JCM 1539 / NBRC 10279 / NRRL Y-324)</name>
    <name type="common">Yeast</name>
    <name type="synonym">Candida guilliermondii</name>
    <dbReference type="NCBI Taxonomy" id="294746"/>
    <lineage>
        <taxon>Eukaryota</taxon>
        <taxon>Fungi</taxon>
        <taxon>Dikarya</taxon>
        <taxon>Ascomycota</taxon>
        <taxon>Saccharomycotina</taxon>
        <taxon>Pichiomycetes</taxon>
        <taxon>Debaryomycetaceae</taxon>
        <taxon>Meyerozyma</taxon>
    </lineage>
</organism>
<proteinExistence type="predicted"/>
<protein>
    <recommendedName>
        <fullName evidence="2">F-box domain-containing protein</fullName>
    </recommendedName>
</protein>
<dbReference type="SUPFAM" id="SSF81383">
    <property type="entry name" value="F-box domain"/>
    <property type="match status" value="1"/>
</dbReference>